<organism evidence="2 3">
    <name type="scientific">Symbiodinium microadriaticum</name>
    <name type="common">Dinoflagellate</name>
    <name type="synonym">Zooxanthella microadriatica</name>
    <dbReference type="NCBI Taxonomy" id="2951"/>
    <lineage>
        <taxon>Eukaryota</taxon>
        <taxon>Sar</taxon>
        <taxon>Alveolata</taxon>
        <taxon>Dinophyceae</taxon>
        <taxon>Suessiales</taxon>
        <taxon>Symbiodiniaceae</taxon>
        <taxon>Symbiodinium</taxon>
    </lineage>
</organism>
<accession>A0A1Q9BRQ9</accession>
<sequence>ALLLQRLGCNPRGESAESQEFDSLWSASGIASFLPLISVVALLALIPGLKPGEARL</sequence>
<feature type="non-terminal residue" evidence="2">
    <location>
        <position position="1"/>
    </location>
</feature>
<evidence type="ECO:0000313" key="2">
    <source>
        <dbReference type="EMBL" id="OLP73346.1"/>
    </source>
</evidence>
<feature type="non-terminal residue" evidence="2">
    <location>
        <position position="56"/>
    </location>
</feature>
<keyword evidence="1" id="KW-0812">Transmembrane</keyword>
<keyword evidence="1" id="KW-0472">Membrane</keyword>
<feature type="transmembrane region" description="Helical" evidence="1">
    <location>
        <begin position="24"/>
        <end position="46"/>
    </location>
</feature>
<name>A0A1Q9BRQ9_SYMMI</name>
<comment type="caution">
    <text evidence="2">The sequence shown here is derived from an EMBL/GenBank/DDBJ whole genome shotgun (WGS) entry which is preliminary data.</text>
</comment>
<protein>
    <submittedName>
        <fullName evidence="2">Uncharacterized protein</fullName>
    </submittedName>
</protein>
<proteinExistence type="predicted"/>
<gene>
    <name evidence="2" type="ORF">AK812_SmicGene47443</name>
</gene>
<keyword evidence="3" id="KW-1185">Reference proteome</keyword>
<dbReference type="OrthoDB" id="754047at2759"/>
<evidence type="ECO:0000256" key="1">
    <source>
        <dbReference type="SAM" id="Phobius"/>
    </source>
</evidence>
<reference evidence="2 3" key="1">
    <citation type="submission" date="2016-02" db="EMBL/GenBank/DDBJ databases">
        <title>Genome analysis of coral dinoflagellate symbionts highlights evolutionary adaptations to a symbiotic lifestyle.</title>
        <authorList>
            <person name="Aranda M."/>
            <person name="Li Y."/>
            <person name="Liew Y.J."/>
            <person name="Baumgarten S."/>
            <person name="Simakov O."/>
            <person name="Wilson M."/>
            <person name="Piel J."/>
            <person name="Ashoor H."/>
            <person name="Bougouffa S."/>
            <person name="Bajic V.B."/>
            <person name="Ryu T."/>
            <person name="Ravasi T."/>
            <person name="Bayer T."/>
            <person name="Micklem G."/>
            <person name="Kim H."/>
            <person name="Bhak J."/>
            <person name="Lajeunesse T.C."/>
            <person name="Voolstra C.R."/>
        </authorList>
    </citation>
    <scope>NUCLEOTIDE SEQUENCE [LARGE SCALE GENOMIC DNA]</scope>
    <source>
        <strain evidence="2 3">CCMP2467</strain>
    </source>
</reference>
<keyword evidence="1" id="KW-1133">Transmembrane helix</keyword>
<dbReference type="EMBL" id="LSRX01005706">
    <property type="protein sequence ID" value="OLP73346.1"/>
    <property type="molecule type" value="Genomic_DNA"/>
</dbReference>
<dbReference type="Proteomes" id="UP000186817">
    <property type="component" value="Unassembled WGS sequence"/>
</dbReference>
<dbReference type="AlphaFoldDB" id="A0A1Q9BRQ9"/>
<evidence type="ECO:0000313" key="3">
    <source>
        <dbReference type="Proteomes" id="UP000186817"/>
    </source>
</evidence>